<feature type="domain" description="HTH gntR-type" evidence="4">
    <location>
        <begin position="11"/>
        <end position="79"/>
    </location>
</feature>
<evidence type="ECO:0000256" key="3">
    <source>
        <dbReference type="ARBA" id="ARBA00023163"/>
    </source>
</evidence>
<evidence type="ECO:0000313" key="6">
    <source>
        <dbReference type="Proteomes" id="UP000054683"/>
    </source>
</evidence>
<proteinExistence type="predicted"/>
<keyword evidence="2" id="KW-0238">DNA-binding</keyword>
<evidence type="ECO:0000256" key="1">
    <source>
        <dbReference type="ARBA" id="ARBA00023015"/>
    </source>
</evidence>
<accession>A0A158IQH8</accession>
<protein>
    <submittedName>
        <fullName evidence="5">Transcriptional regulator</fullName>
    </submittedName>
</protein>
<dbReference type="EMBL" id="FCOK02000058">
    <property type="protein sequence ID" value="SAL58330.1"/>
    <property type="molecule type" value="Genomic_DNA"/>
</dbReference>
<keyword evidence="3" id="KW-0804">Transcription</keyword>
<dbReference type="AlphaFoldDB" id="A0A158IQH8"/>
<dbReference type="OrthoDB" id="1040417at2"/>
<keyword evidence="1" id="KW-0805">Transcription regulation</keyword>
<dbReference type="PANTHER" id="PTHR38445:SF7">
    <property type="entry name" value="GNTR-FAMILY TRANSCRIPTIONAL REGULATOR"/>
    <property type="match status" value="1"/>
</dbReference>
<dbReference type="Pfam" id="PF00392">
    <property type="entry name" value="GntR"/>
    <property type="match status" value="1"/>
</dbReference>
<dbReference type="GO" id="GO:0003677">
    <property type="term" value="F:DNA binding"/>
    <property type="evidence" value="ECO:0007669"/>
    <property type="project" value="UniProtKB-KW"/>
</dbReference>
<reference evidence="5 6" key="1">
    <citation type="submission" date="2016-01" db="EMBL/GenBank/DDBJ databases">
        <authorList>
            <person name="Oliw E.H."/>
        </authorList>
    </citation>
    <scope>NUCLEOTIDE SEQUENCE [LARGE SCALE GENOMIC DNA]</scope>
    <source>
        <strain evidence="5">LMG 27134</strain>
    </source>
</reference>
<dbReference type="InterPro" id="IPR036390">
    <property type="entry name" value="WH_DNA-bd_sf"/>
</dbReference>
<dbReference type="SMART" id="SM00345">
    <property type="entry name" value="HTH_GNTR"/>
    <property type="match status" value="1"/>
</dbReference>
<name>A0A158IQH8_9BURK</name>
<organism evidence="5 6">
    <name type="scientific">Caballeronia udeis</name>
    <dbReference type="NCBI Taxonomy" id="1232866"/>
    <lineage>
        <taxon>Bacteria</taxon>
        <taxon>Pseudomonadati</taxon>
        <taxon>Pseudomonadota</taxon>
        <taxon>Betaproteobacteria</taxon>
        <taxon>Burkholderiales</taxon>
        <taxon>Burkholderiaceae</taxon>
        <taxon>Caballeronia</taxon>
    </lineage>
</organism>
<sequence>MEFHLDRSSALPLGMQLRGLIEYAITFEALKPGEKLPSVREMAELVGVAPMTVAQVYRELKEAELIYSKPGSGTFIADAKDTLAIRSQDYGLLHQRVDELIDCGIVMALTAQELGALVSSRFNDRQRQRRKKRVFLIGNFIDSARDYAESVAETLGETASVEATTIVDLRDDQALRQRMADADLLLTFAHRRREVSQLLPGQRVLNISFIPSENTRRALASLDPLARVLVVSIFPEFTALMKNGVHRFAPHVDQITVMQRDDPALEAQLKNTDTLVYATGAEALAAHLQPGQQAFEYRHIPDAGDIQRVVLPLLQQGIHNASDTKESHESK</sequence>
<gene>
    <name evidence="5" type="ORF">AWB69_06431</name>
</gene>
<dbReference type="CDD" id="cd07377">
    <property type="entry name" value="WHTH_GntR"/>
    <property type="match status" value="1"/>
</dbReference>
<dbReference type="PANTHER" id="PTHR38445">
    <property type="entry name" value="HTH-TYPE TRANSCRIPTIONAL REPRESSOR YTRA"/>
    <property type="match status" value="1"/>
</dbReference>
<evidence type="ECO:0000313" key="5">
    <source>
        <dbReference type="EMBL" id="SAL58330.1"/>
    </source>
</evidence>
<dbReference type="Gene3D" id="1.10.10.10">
    <property type="entry name" value="Winged helix-like DNA-binding domain superfamily/Winged helix DNA-binding domain"/>
    <property type="match status" value="1"/>
</dbReference>
<evidence type="ECO:0000256" key="2">
    <source>
        <dbReference type="ARBA" id="ARBA00023125"/>
    </source>
</evidence>
<dbReference type="Proteomes" id="UP000054683">
    <property type="component" value="Unassembled WGS sequence"/>
</dbReference>
<dbReference type="SUPFAM" id="SSF46785">
    <property type="entry name" value="Winged helix' DNA-binding domain"/>
    <property type="match status" value="1"/>
</dbReference>
<evidence type="ECO:0000259" key="4">
    <source>
        <dbReference type="PROSITE" id="PS50949"/>
    </source>
</evidence>
<dbReference type="InterPro" id="IPR000524">
    <property type="entry name" value="Tscrpt_reg_HTH_GntR"/>
</dbReference>
<dbReference type="InterPro" id="IPR036388">
    <property type="entry name" value="WH-like_DNA-bd_sf"/>
</dbReference>
<dbReference type="PROSITE" id="PS50949">
    <property type="entry name" value="HTH_GNTR"/>
    <property type="match status" value="1"/>
</dbReference>
<dbReference type="RefSeq" id="WP_062090705.1">
    <property type="nucleotide sequence ID" value="NZ_FCOK02000058.1"/>
</dbReference>
<dbReference type="GO" id="GO:0003700">
    <property type="term" value="F:DNA-binding transcription factor activity"/>
    <property type="evidence" value="ECO:0007669"/>
    <property type="project" value="InterPro"/>
</dbReference>